<dbReference type="InterPro" id="IPR032675">
    <property type="entry name" value="LRR_dom_sf"/>
</dbReference>
<protein>
    <submittedName>
        <fullName evidence="1">Leucine-rich repeat domain-containing protein</fullName>
    </submittedName>
</protein>
<dbReference type="InterPro" id="IPR026906">
    <property type="entry name" value="LRR_5"/>
</dbReference>
<dbReference type="InterPro" id="IPR053139">
    <property type="entry name" value="Surface_bspA-like"/>
</dbReference>
<dbReference type="Proteomes" id="UP000729290">
    <property type="component" value="Unassembled WGS sequence"/>
</dbReference>
<reference evidence="1 2" key="1">
    <citation type="journal article" date="2021" name="Sci. Rep.">
        <title>The distribution of antibiotic resistance genes in chicken gut microbiota commensals.</title>
        <authorList>
            <person name="Juricova H."/>
            <person name="Matiasovicova J."/>
            <person name="Kubasova T."/>
            <person name="Cejkova D."/>
            <person name="Rychlik I."/>
        </authorList>
    </citation>
    <scope>NUCLEOTIDE SEQUENCE [LARGE SCALE GENOMIC DNA]</scope>
    <source>
        <strain evidence="1 2">An431b</strain>
    </source>
</reference>
<dbReference type="PANTHER" id="PTHR45661:SF3">
    <property type="entry name" value="IG-LIKE DOMAIN-CONTAINING PROTEIN"/>
    <property type="match status" value="1"/>
</dbReference>
<dbReference type="Pfam" id="PF13306">
    <property type="entry name" value="LRR_5"/>
    <property type="match status" value="1"/>
</dbReference>
<dbReference type="EMBL" id="JACSNV010000010">
    <property type="protein sequence ID" value="MBM6878201.1"/>
    <property type="molecule type" value="Genomic_DNA"/>
</dbReference>
<dbReference type="SUPFAM" id="SSF52058">
    <property type="entry name" value="L domain-like"/>
    <property type="match status" value="1"/>
</dbReference>
<dbReference type="Gene3D" id="3.80.10.10">
    <property type="entry name" value="Ribonuclease Inhibitor"/>
    <property type="match status" value="1"/>
</dbReference>
<evidence type="ECO:0000313" key="2">
    <source>
        <dbReference type="Proteomes" id="UP000729290"/>
    </source>
</evidence>
<gene>
    <name evidence="1" type="ORF">H9X83_08530</name>
</gene>
<comment type="caution">
    <text evidence="1">The sequence shown here is derived from an EMBL/GenBank/DDBJ whole genome shotgun (WGS) entry which is preliminary data.</text>
</comment>
<proteinExistence type="predicted"/>
<accession>A0ABS2G9Q7</accession>
<dbReference type="PANTHER" id="PTHR45661">
    <property type="entry name" value="SURFACE ANTIGEN"/>
    <property type="match status" value="1"/>
</dbReference>
<dbReference type="RefSeq" id="WP_205133800.1">
    <property type="nucleotide sequence ID" value="NZ_JACSNT010000009.1"/>
</dbReference>
<evidence type="ECO:0000313" key="1">
    <source>
        <dbReference type="EMBL" id="MBM6878201.1"/>
    </source>
</evidence>
<organism evidence="1 2">
    <name type="scientific">Anaerotignum lactatifermentans</name>
    <dbReference type="NCBI Taxonomy" id="160404"/>
    <lineage>
        <taxon>Bacteria</taxon>
        <taxon>Bacillati</taxon>
        <taxon>Bacillota</taxon>
        <taxon>Clostridia</taxon>
        <taxon>Lachnospirales</taxon>
        <taxon>Anaerotignaceae</taxon>
        <taxon>Anaerotignum</taxon>
    </lineage>
</organism>
<name>A0ABS2G9Q7_9FIRM</name>
<keyword evidence="2" id="KW-1185">Reference proteome</keyword>
<sequence length="391" mass="44795">MGSVRIQYTLLEDGAKIIGIEGRASVLRVPERIEGKPVTAVGAYAFAVAAELPKAEKEEETQLSFVPVVPQERKAPPKEAEGFAVEQIFLPDTVTEIGPYAFYGCTALTLLHLPEGLERLSDHLLSDCAALESVALPQGLREIEGYAFYGCRSLKKMILPETVEKIGGYAFYNCRNMEQIHIPGTTWDLGTGLFLNCDHLRMLSFGRCRHIADLISVLNQELHLTITFENGETAKLLLPDYQYEYIEDTPARQFHQVNYGTGHLFRQCIGNSDIDFRRFDELFYLTRREDEALMVLFLVMYRLEYPYRLQENRKADYLQYLKEHFLWAASYYISMGDLRKIRLFAQWGLLTAESTAALLKKAGEAKKTEITGFLLEYEHQHFQKKKKTFDL</sequence>